<gene>
    <name evidence="4" type="ORF">SAMN06265368_1872</name>
</gene>
<dbReference type="OrthoDB" id="9808689at2"/>
<keyword evidence="5" id="KW-1185">Reference proteome</keyword>
<evidence type="ECO:0000313" key="5">
    <source>
        <dbReference type="Proteomes" id="UP000219439"/>
    </source>
</evidence>
<accession>A0A285NHD0</accession>
<dbReference type="Pfam" id="PF02470">
    <property type="entry name" value="MlaD"/>
    <property type="match status" value="1"/>
</dbReference>
<feature type="coiled-coil region" evidence="1">
    <location>
        <begin position="420"/>
        <end position="447"/>
    </location>
</feature>
<proteinExistence type="predicted"/>
<evidence type="ECO:0000256" key="1">
    <source>
        <dbReference type="SAM" id="Coils"/>
    </source>
</evidence>
<dbReference type="InterPro" id="IPR003399">
    <property type="entry name" value="Mce/MlaD"/>
</dbReference>
<dbReference type="EMBL" id="OBEL01000001">
    <property type="protein sequence ID" value="SNZ08922.1"/>
    <property type="molecule type" value="Genomic_DNA"/>
</dbReference>
<keyword evidence="1" id="KW-0175">Coiled coil</keyword>
<feature type="transmembrane region" description="Helical" evidence="2">
    <location>
        <begin position="7"/>
        <end position="29"/>
    </location>
</feature>
<dbReference type="PANTHER" id="PTHR36698">
    <property type="entry name" value="BLL5892 PROTEIN"/>
    <property type="match status" value="1"/>
</dbReference>
<feature type="domain" description="Mce/MlaD" evidence="3">
    <location>
        <begin position="39"/>
        <end position="115"/>
    </location>
</feature>
<name>A0A285NHD0_9HYPH</name>
<protein>
    <submittedName>
        <fullName evidence="4">Phospholipid/cholesterol/gamma-HCH transport system substrate-binding protein</fullName>
    </submittedName>
</protein>
<dbReference type="PANTHER" id="PTHR36698:SF2">
    <property type="entry name" value="MCE_MLAD DOMAIN-CONTAINING PROTEIN"/>
    <property type="match status" value="1"/>
</dbReference>
<reference evidence="4 5" key="1">
    <citation type="submission" date="2017-09" db="EMBL/GenBank/DDBJ databases">
        <authorList>
            <person name="Ehlers B."/>
            <person name="Leendertz F.H."/>
        </authorList>
    </citation>
    <scope>NUCLEOTIDE SEQUENCE [LARGE SCALE GENOMIC DNA]</scope>
    <source>
        <strain evidence="4 5">DSM 18289</strain>
    </source>
</reference>
<dbReference type="SUPFAM" id="SSF58104">
    <property type="entry name" value="Methyl-accepting chemotaxis protein (MCP) signaling domain"/>
    <property type="match status" value="1"/>
</dbReference>
<dbReference type="RefSeq" id="WP_097152980.1">
    <property type="nucleotide sequence ID" value="NZ_OBEL01000001.1"/>
</dbReference>
<keyword evidence="2" id="KW-0472">Membrane</keyword>
<dbReference type="Proteomes" id="UP000219439">
    <property type="component" value="Unassembled WGS sequence"/>
</dbReference>
<keyword evidence="2" id="KW-0812">Transmembrane</keyword>
<organism evidence="4 5">
    <name type="scientific">Cohaesibacter gelatinilyticus</name>
    <dbReference type="NCBI Taxonomy" id="372072"/>
    <lineage>
        <taxon>Bacteria</taxon>
        <taxon>Pseudomonadati</taxon>
        <taxon>Pseudomonadota</taxon>
        <taxon>Alphaproteobacteria</taxon>
        <taxon>Hyphomicrobiales</taxon>
        <taxon>Cohaesibacteraceae</taxon>
    </lineage>
</organism>
<sequence>METKANFVAIGLFTLIMTAIGFGFVYWIARYDETRPTQNLTVRFTGSVAGLTKGGLVMFNGIKVGEVRTLTYDPTNPKYVIAQLNVDSAIPLKQDSTIILSYQGLTGVGYVEMKGGSQNLPSVFDMSPVPDLIAQNSAFEDLMAGARQILSRADTVLSKVESVVTTNESRINNSLENVEAFTAALNNNSGNIDSFLSDASSAAKGLTSLSAKLETLSTKAENLIGAVEPDSVRTSVKNVEVFTERLAKTSDSFENVVTEATAAAKNINEFSGQLTNSLGKVDKLVDSIDPELVTQSVASLNTFAKSLDNSSDDITIILGQAKEASTNINHFSQTMAARTEDFNQIITDAREISSRLNIASRKIDGLLGKADDLLGDSEGGKGLIEEATLAARSIRKVAEKFESRADEISSGLARFSGKGLRDVEGMVGEARQTLRKLESAVSKLENDPSTLIFGGNKVKTYNRRH</sequence>
<keyword evidence="2" id="KW-1133">Transmembrane helix</keyword>
<evidence type="ECO:0000256" key="2">
    <source>
        <dbReference type="SAM" id="Phobius"/>
    </source>
</evidence>
<evidence type="ECO:0000259" key="3">
    <source>
        <dbReference type="Pfam" id="PF02470"/>
    </source>
</evidence>
<dbReference type="AlphaFoldDB" id="A0A285NHD0"/>
<evidence type="ECO:0000313" key="4">
    <source>
        <dbReference type="EMBL" id="SNZ08922.1"/>
    </source>
</evidence>